<dbReference type="VEuPathDB" id="VectorBase:AALFPA_058065"/>
<dbReference type="PANTHER" id="PTHR13215">
    <property type="entry name" value="RNA POLYMERASE II TRANSCRIPTIONAL COACTIVATOR"/>
    <property type="match status" value="1"/>
</dbReference>
<organism evidence="9">
    <name type="scientific">Aedes albopictus</name>
    <name type="common">Asian tiger mosquito</name>
    <name type="synonym">Stegomyia albopicta</name>
    <dbReference type="NCBI Taxonomy" id="7160"/>
    <lineage>
        <taxon>Eukaryota</taxon>
        <taxon>Metazoa</taxon>
        <taxon>Ecdysozoa</taxon>
        <taxon>Arthropoda</taxon>
        <taxon>Hexapoda</taxon>
        <taxon>Insecta</taxon>
        <taxon>Pterygota</taxon>
        <taxon>Neoptera</taxon>
        <taxon>Endopterygota</taxon>
        <taxon>Diptera</taxon>
        <taxon>Nematocera</taxon>
        <taxon>Culicoidea</taxon>
        <taxon>Culicidae</taxon>
        <taxon>Culicinae</taxon>
        <taxon>Aedini</taxon>
        <taxon>Aedes</taxon>
        <taxon>Stegomyia</taxon>
    </lineage>
</organism>
<dbReference type="VEuPathDB" id="VectorBase:AALC636_031545"/>
<dbReference type="GO" id="GO:0003677">
    <property type="term" value="F:DNA binding"/>
    <property type="evidence" value="ECO:0007669"/>
    <property type="project" value="UniProtKB-KW"/>
</dbReference>
<keyword evidence="6" id="KW-0539">Nucleus</keyword>
<evidence type="ECO:0000256" key="2">
    <source>
        <dbReference type="ARBA" id="ARBA00009001"/>
    </source>
</evidence>
<accession>A0A023ECU3</accession>
<reference evidence="9" key="1">
    <citation type="journal article" date="2014" name="PLoS Negl. Trop. Dis.">
        <title>Identification and characterization of seminal fluid proteins in the Asian tiger mosquito, Aedes albopictus.</title>
        <authorList>
            <person name="Boes K.E."/>
            <person name="Ribeiro J.M."/>
            <person name="Wong A."/>
            <person name="Harrington L.C."/>
            <person name="Wolfner M.F."/>
            <person name="Sirot L.K."/>
        </authorList>
    </citation>
    <scope>NUCLEOTIDE SEQUENCE</scope>
    <source>
        <tissue evidence="9">Reproductive organs</tissue>
    </source>
</reference>
<dbReference type="InterPro" id="IPR045125">
    <property type="entry name" value="Sub1/Tcp4-like"/>
</dbReference>
<keyword evidence="5" id="KW-0804">Transcription</keyword>
<dbReference type="InterPro" id="IPR003173">
    <property type="entry name" value="PC4_C"/>
</dbReference>
<evidence type="ECO:0000313" key="9">
    <source>
        <dbReference type="EMBL" id="JAC07208.1"/>
    </source>
</evidence>
<dbReference type="SUPFAM" id="SSF54447">
    <property type="entry name" value="ssDNA-binding transcriptional regulator domain"/>
    <property type="match status" value="1"/>
</dbReference>
<dbReference type="InterPro" id="IPR009044">
    <property type="entry name" value="ssDNA-bd_transcriptional_reg"/>
</dbReference>
<protein>
    <submittedName>
        <fullName evidence="9">Putative transcriptional coactivator p15</fullName>
    </submittedName>
</protein>
<proteinExistence type="evidence at transcript level"/>
<comment type="similarity">
    <text evidence="2">Belongs to the transcriptional coactivator PC4 family.</text>
</comment>
<sequence>MPKNKKQDTSDSDSGPDDRTPVKKTKTDSASTTNAGGETEWTIDRNRKVTVKEFKGKIYVNVREYYEKDGQSLPGKKGISLTVPQWKKLMEHADEINDKIKTF</sequence>
<dbReference type="GO" id="GO:0003713">
    <property type="term" value="F:transcription coactivator activity"/>
    <property type="evidence" value="ECO:0007669"/>
    <property type="project" value="InterPro"/>
</dbReference>
<dbReference type="AlphaFoldDB" id="A0A023ECU3"/>
<dbReference type="GO" id="GO:0060261">
    <property type="term" value="P:positive regulation of transcription initiation by RNA polymerase II"/>
    <property type="evidence" value="ECO:0007669"/>
    <property type="project" value="InterPro"/>
</dbReference>
<evidence type="ECO:0000256" key="7">
    <source>
        <dbReference type="SAM" id="MobiDB-lite"/>
    </source>
</evidence>
<dbReference type="Pfam" id="PF02229">
    <property type="entry name" value="PC4"/>
    <property type="match status" value="1"/>
</dbReference>
<dbReference type="Gene3D" id="2.30.31.10">
    <property type="entry name" value="Transcriptional Coactivator Pc4, Chain A"/>
    <property type="match status" value="1"/>
</dbReference>
<feature type="compositionally biased region" description="Basic and acidic residues" evidence="7">
    <location>
        <begin position="16"/>
        <end position="27"/>
    </location>
</feature>
<comment type="subcellular location">
    <subcellularLocation>
        <location evidence="1">Nucleus</location>
    </subcellularLocation>
</comment>
<dbReference type="EMBL" id="GAPW01006390">
    <property type="protein sequence ID" value="JAC07208.1"/>
    <property type="molecule type" value="mRNA"/>
</dbReference>
<keyword evidence="3" id="KW-0805">Transcription regulation</keyword>
<feature type="region of interest" description="Disordered" evidence="7">
    <location>
        <begin position="1"/>
        <end position="39"/>
    </location>
</feature>
<name>A0A023ECU3_AEDAL</name>
<feature type="domain" description="Transcriptional coactivator p15 (PC4) C-terminal" evidence="8">
    <location>
        <begin position="41"/>
        <end position="92"/>
    </location>
</feature>
<evidence type="ECO:0000256" key="4">
    <source>
        <dbReference type="ARBA" id="ARBA00023125"/>
    </source>
</evidence>
<evidence type="ECO:0000256" key="6">
    <source>
        <dbReference type="ARBA" id="ARBA00023242"/>
    </source>
</evidence>
<evidence type="ECO:0000256" key="5">
    <source>
        <dbReference type="ARBA" id="ARBA00023163"/>
    </source>
</evidence>
<dbReference type="GO" id="GO:0005634">
    <property type="term" value="C:nucleus"/>
    <property type="evidence" value="ECO:0007669"/>
    <property type="project" value="UniProtKB-SubCell"/>
</dbReference>
<evidence type="ECO:0000259" key="8">
    <source>
        <dbReference type="Pfam" id="PF02229"/>
    </source>
</evidence>
<evidence type="ECO:0000256" key="3">
    <source>
        <dbReference type="ARBA" id="ARBA00023015"/>
    </source>
</evidence>
<keyword evidence="4" id="KW-0238">DNA-binding</keyword>
<evidence type="ECO:0000256" key="1">
    <source>
        <dbReference type="ARBA" id="ARBA00004123"/>
    </source>
</evidence>